<name>A0ABQ9H5G1_9NEOP</name>
<organism evidence="2 3">
    <name type="scientific">Dryococelus australis</name>
    <dbReference type="NCBI Taxonomy" id="614101"/>
    <lineage>
        <taxon>Eukaryota</taxon>
        <taxon>Metazoa</taxon>
        <taxon>Ecdysozoa</taxon>
        <taxon>Arthropoda</taxon>
        <taxon>Hexapoda</taxon>
        <taxon>Insecta</taxon>
        <taxon>Pterygota</taxon>
        <taxon>Neoptera</taxon>
        <taxon>Polyneoptera</taxon>
        <taxon>Phasmatodea</taxon>
        <taxon>Verophasmatodea</taxon>
        <taxon>Anareolatae</taxon>
        <taxon>Phasmatidae</taxon>
        <taxon>Eurycanthinae</taxon>
        <taxon>Dryococelus</taxon>
    </lineage>
</organism>
<sequence>MPLWSEKVPEKMDVNTAAVSGTISSGGGHTQLEEVFSAMDVTVLLNKALHKYHDIVCDAWEATSLEEMQTAALEEVRLAKGKGEVDSDGIPTITVVAEGCWSKRSYTTNYTALSRVLCT</sequence>
<proteinExistence type="predicted"/>
<evidence type="ECO:0000259" key="1">
    <source>
        <dbReference type="Pfam" id="PF20700"/>
    </source>
</evidence>
<feature type="domain" description="Mutator-like transposase" evidence="1">
    <location>
        <begin position="9"/>
        <end position="114"/>
    </location>
</feature>
<comment type="caution">
    <text evidence="2">The sequence shown here is derived from an EMBL/GenBank/DDBJ whole genome shotgun (WGS) entry which is preliminary data.</text>
</comment>
<dbReference type="InterPro" id="IPR049012">
    <property type="entry name" value="Mutator_transp_dom"/>
</dbReference>
<protein>
    <recommendedName>
        <fullName evidence="1">Mutator-like transposase domain-containing protein</fullName>
    </recommendedName>
</protein>
<dbReference type="Pfam" id="PF20700">
    <property type="entry name" value="Mutator"/>
    <property type="match status" value="1"/>
</dbReference>
<dbReference type="Proteomes" id="UP001159363">
    <property type="component" value="Chromosome 6"/>
</dbReference>
<dbReference type="EMBL" id="JARBHB010000007">
    <property type="protein sequence ID" value="KAJ8879490.1"/>
    <property type="molecule type" value="Genomic_DNA"/>
</dbReference>
<reference evidence="2 3" key="1">
    <citation type="submission" date="2023-02" db="EMBL/GenBank/DDBJ databases">
        <title>LHISI_Scaffold_Assembly.</title>
        <authorList>
            <person name="Stuart O.P."/>
            <person name="Cleave R."/>
            <person name="Magrath M.J.L."/>
            <person name="Mikheyev A.S."/>
        </authorList>
    </citation>
    <scope>NUCLEOTIDE SEQUENCE [LARGE SCALE GENOMIC DNA]</scope>
    <source>
        <strain evidence="2">Daus_M_001</strain>
        <tissue evidence="2">Leg muscle</tissue>
    </source>
</reference>
<evidence type="ECO:0000313" key="3">
    <source>
        <dbReference type="Proteomes" id="UP001159363"/>
    </source>
</evidence>
<keyword evidence="3" id="KW-1185">Reference proteome</keyword>
<gene>
    <name evidence="2" type="ORF">PR048_020098</name>
</gene>
<evidence type="ECO:0000313" key="2">
    <source>
        <dbReference type="EMBL" id="KAJ8879490.1"/>
    </source>
</evidence>
<accession>A0ABQ9H5G1</accession>